<dbReference type="InterPro" id="IPR001204">
    <property type="entry name" value="Phos_transporter"/>
</dbReference>
<dbReference type="GO" id="GO:0035435">
    <property type="term" value="P:phosphate ion transmembrane transport"/>
    <property type="evidence" value="ECO:0007669"/>
    <property type="project" value="TreeGrafter"/>
</dbReference>
<evidence type="ECO:0000256" key="6">
    <source>
        <dbReference type="RuleBase" id="RU363058"/>
    </source>
</evidence>
<protein>
    <recommendedName>
        <fullName evidence="6">Phosphate transporter</fullName>
    </recommendedName>
</protein>
<dbReference type="Proteomes" id="UP000220251">
    <property type="component" value="Unassembled WGS sequence"/>
</dbReference>
<dbReference type="Pfam" id="PF01384">
    <property type="entry name" value="PHO4"/>
    <property type="match status" value="1"/>
</dbReference>
<dbReference type="GO" id="GO:0005315">
    <property type="term" value="F:phosphate transmembrane transporter activity"/>
    <property type="evidence" value="ECO:0007669"/>
    <property type="project" value="InterPro"/>
</dbReference>
<keyword evidence="6" id="KW-0592">Phosphate transport</keyword>
<keyword evidence="8" id="KW-1185">Reference proteome</keyword>
<comment type="subcellular location">
    <subcellularLocation>
        <location evidence="1 6">Membrane</location>
        <topology evidence="1 6">Multi-pass membrane protein</topology>
    </subcellularLocation>
</comment>
<organism evidence="7 8">
    <name type="scientific">Estrella lausannensis</name>
    <dbReference type="NCBI Taxonomy" id="483423"/>
    <lineage>
        <taxon>Bacteria</taxon>
        <taxon>Pseudomonadati</taxon>
        <taxon>Chlamydiota</taxon>
        <taxon>Chlamydiia</taxon>
        <taxon>Parachlamydiales</taxon>
        <taxon>Candidatus Criblamydiaceae</taxon>
        <taxon>Estrella</taxon>
    </lineage>
</organism>
<evidence type="ECO:0000256" key="5">
    <source>
        <dbReference type="ARBA" id="ARBA00023136"/>
    </source>
</evidence>
<feature type="transmembrane region" description="Helical" evidence="6">
    <location>
        <begin position="139"/>
        <end position="160"/>
    </location>
</feature>
<feature type="transmembrane region" description="Helical" evidence="6">
    <location>
        <begin position="6"/>
        <end position="24"/>
    </location>
</feature>
<keyword evidence="4 6" id="KW-1133">Transmembrane helix</keyword>
<keyword evidence="3 6" id="KW-0812">Transmembrane</keyword>
<evidence type="ECO:0000256" key="1">
    <source>
        <dbReference type="ARBA" id="ARBA00004141"/>
    </source>
</evidence>
<feature type="transmembrane region" description="Helical" evidence="6">
    <location>
        <begin position="359"/>
        <end position="380"/>
    </location>
</feature>
<keyword evidence="2 6" id="KW-0813">Transport</keyword>
<evidence type="ECO:0000256" key="2">
    <source>
        <dbReference type="ARBA" id="ARBA00022448"/>
    </source>
</evidence>
<feature type="transmembrane region" description="Helical" evidence="6">
    <location>
        <begin position="85"/>
        <end position="108"/>
    </location>
</feature>
<feature type="transmembrane region" description="Helical" evidence="6">
    <location>
        <begin position="400"/>
        <end position="427"/>
    </location>
</feature>
<feature type="transmembrane region" description="Helical" evidence="6">
    <location>
        <begin position="115"/>
        <end position="133"/>
    </location>
</feature>
<dbReference type="RefSeq" id="WP_098038799.1">
    <property type="nucleotide sequence ID" value="NZ_CWGJ01000025.1"/>
</dbReference>
<accession>A0A0H5DQU7</accession>
<dbReference type="OrthoDB" id="19855at2"/>
<dbReference type="GO" id="GO:0016020">
    <property type="term" value="C:membrane"/>
    <property type="evidence" value="ECO:0007669"/>
    <property type="project" value="UniProtKB-SubCell"/>
</dbReference>
<feature type="transmembrane region" description="Helical" evidence="6">
    <location>
        <begin position="213"/>
        <end position="232"/>
    </location>
</feature>
<gene>
    <name evidence="7" type="primary">pitA</name>
    <name evidence="7" type="ORF">ELAC_1609</name>
</gene>
<comment type="similarity">
    <text evidence="6">Belongs to the inorganic phosphate transporter (PiT) (TC 2.A.20) family.</text>
</comment>
<feature type="transmembrane region" description="Helical" evidence="6">
    <location>
        <begin position="180"/>
        <end position="201"/>
    </location>
</feature>
<reference evidence="8" key="1">
    <citation type="submission" date="2015-06" db="EMBL/GenBank/DDBJ databases">
        <authorList>
            <person name="Bertelli C."/>
        </authorList>
    </citation>
    <scope>NUCLEOTIDE SEQUENCE [LARGE SCALE GENOMIC DNA]</scope>
    <source>
        <strain evidence="8">CRIB-30</strain>
    </source>
</reference>
<evidence type="ECO:0000313" key="8">
    <source>
        <dbReference type="Proteomes" id="UP000220251"/>
    </source>
</evidence>
<dbReference type="PANTHER" id="PTHR11101:SF80">
    <property type="entry name" value="PHOSPHATE TRANSPORTER"/>
    <property type="match status" value="1"/>
</dbReference>
<evidence type="ECO:0000313" key="7">
    <source>
        <dbReference type="EMBL" id="CRX38937.1"/>
    </source>
</evidence>
<feature type="transmembrane region" description="Helical" evidence="6">
    <location>
        <begin position="45"/>
        <end position="65"/>
    </location>
</feature>
<dbReference type="PANTHER" id="PTHR11101">
    <property type="entry name" value="PHOSPHATE TRANSPORTER"/>
    <property type="match status" value="1"/>
</dbReference>
<name>A0A0H5DQU7_9BACT</name>
<evidence type="ECO:0000256" key="3">
    <source>
        <dbReference type="ARBA" id="ARBA00022692"/>
    </source>
</evidence>
<dbReference type="AlphaFoldDB" id="A0A0H5DQU7"/>
<keyword evidence="5 6" id="KW-0472">Membrane</keyword>
<feature type="transmembrane region" description="Helical" evidence="6">
    <location>
        <begin position="447"/>
        <end position="468"/>
    </location>
</feature>
<dbReference type="EMBL" id="CWGJ01000025">
    <property type="protein sequence ID" value="CRX38937.1"/>
    <property type="molecule type" value="Genomic_DNA"/>
</dbReference>
<evidence type="ECO:0000256" key="4">
    <source>
        <dbReference type="ARBA" id="ARBA00022989"/>
    </source>
</evidence>
<sequence length="472" mass="50503">MDIELILTILVLIAGMYMAWNIGANDVANAMGTSVGSGVLTLKKAVYIAAVLEFSGAFFFGSHVSATVQNGIVNPLIFKDIPLHFVIGMLSSLLASGVWLQIASYYGWPVSGTHTIIGAIVGFGLIVGGWEAIYWDNVLWIISSWVLSPLMGGILGFFIFNVLRKRIFYAKCPVEATKKLAPFLAFPFVATLSVLLLFNGLKNLNIELSIDEALCYSFFLGAIAAVITFFVVKRIKTPESELKPQVEFSPEAVTALDKARSQLAVVQNKAQGAVAYQAALALEEVERLSKAMQNRETIGSTDYATVEKIFGYMQIVSACLMAFAHGANDVANAIGPLTAAMRVLTSGSVEDDGSFNSTWLLALGGFGIVLGLATWGWRVIETIGKKITELTPSRGFTAEFSAAITIVLATRLGLPVSTTHTLVGAVLGVGLARGLEALDMSTTRDIVLSWFVTVPAGALLSVGIYYTLSMAI</sequence>
<proteinExistence type="inferred from homology"/>